<dbReference type="InterPro" id="IPR011990">
    <property type="entry name" value="TPR-like_helical_dom_sf"/>
</dbReference>
<evidence type="ECO:0000313" key="3">
    <source>
        <dbReference type="EMBL" id="NLR91923.1"/>
    </source>
</evidence>
<evidence type="ECO:0000259" key="2">
    <source>
        <dbReference type="Pfam" id="PF08308"/>
    </source>
</evidence>
<proteinExistence type="predicted"/>
<dbReference type="PANTHER" id="PTHR36194:SF1">
    <property type="entry name" value="S-LAYER-LIKE PROTEIN"/>
    <property type="match status" value="1"/>
</dbReference>
<dbReference type="AlphaFoldDB" id="A0A7X8XW32"/>
<accession>A0A7X8XW32</accession>
<comment type="caution">
    <text evidence="3">The sequence shown here is derived from an EMBL/GenBank/DDBJ whole genome shotgun (WGS) entry which is preliminary data.</text>
</comment>
<reference evidence="3 4" key="1">
    <citation type="submission" date="2020-04" db="EMBL/GenBank/DDBJ databases">
        <title>Flammeovirga sp. SR4, a novel species isolated from seawater.</title>
        <authorList>
            <person name="Wang X."/>
        </authorList>
    </citation>
    <scope>NUCLEOTIDE SEQUENCE [LARGE SCALE GENOMIC DNA]</scope>
    <source>
        <strain evidence="3 4">SR4</strain>
    </source>
</reference>
<evidence type="ECO:0000313" key="4">
    <source>
        <dbReference type="Proteomes" id="UP000585050"/>
    </source>
</evidence>
<gene>
    <name evidence="3" type="ORF">HGP29_11930</name>
</gene>
<feature type="chain" id="PRO_5031490596" evidence="1">
    <location>
        <begin position="23"/>
        <end position="801"/>
    </location>
</feature>
<dbReference type="Pfam" id="PF08308">
    <property type="entry name" value="PEGA"/>
    <property type="match status" value="2"/>
</dbReference>
<organism evidence="3 4">
    <name type="scientific">Flammeovirga agarivorans</name>
    <dbReference type="NCBI Taxonomy" id="2726742"/>
    <lineage>
        <taxon>Bacteria</taxon>
        <taxon>Pseudomonadati</taxon>
        <taxon>Bacteroidota</taxon>
        <taxon>Cytophagia</taxon>
        <taxon>Cytophagales</taxon>
        <taxon>Flammeovirgaceae</taxon>
        <taxon>Flammeovirga</taxon>
    </lineage>
</organism>
<dbReference type="RefSeq" id="WP_168882634.1">
    <property type="nucleotide sequence ID" value="NZ_JABAIL010000003.1"/>
</dbReference>
<dbReference type="PANTHER" id="PTHR36194">
    <property type="entry name" value="S-LAYER-LIKE PROTEIN"/>
    <property type="match status" value="1"/>
</dbReference>
<keyword evidence="4" id="KW-1185">Reference proteome</keyword>
<evidence type="ECO:0000256" key="1">
    <source>
        <dbReference type="SAM" id="SignalP"/>
    </source>
</evidence>
<feature type="signal peptide" evidence="1">
    <location>
        <begin position="1"/>
        <end position="22"/>
    </location>
</feature>
<protein>
    <submittedName>
        <fullName evidence="3">PEGA domain-containing protein</fullName>
    </submittedName>
</protein>
<sequence>MNKSFFKLLLFLLVFMSTASYAQKLSIIDFEHKQTDMDAKVNFPREDINGDKCAIIKVQTDRKDLEFSLGTSIQHEGVVQKIGEVWVYVPEGTRMISIASPELNKKANYNFPMSIKKSNVYSITLEVGGKFIFEPEKKKSSYVIFSTKPEGALVYVDDQFVGTAEEYGGEIQKLYEVGTYKYKIELGDETLVESTFKIVEGKNTKIHHDLIGGVYVTSPIEDGATIKVDGMNTGQKTPAYIPNIPIGRRKIQLTHKWYIPESRTVDVEALKSDTLRVSMRPNFATITVNSEDRGGYLYVNNKLSEERTFRVRPGLVKLELKKDKHKTAYKDINVTVGEKKIIDLNPTPITGTVQFSVVPSNAKVYFNDEFLGNTPFVRDDVLIGTYRVKIQKDKYATLAKDIVVEEGKVTEINDRLLEYNPDLDAWNEALALNTVNGYNNYISAYPQGDYVAQARESILEVERQKVAQKDHAAWENTKAEDTPAGYRKYLREYPNGYHQTEANSRYKELDNQAYNEAITNGAYSYYFNNFPNGMHYQELKDKYSNERIDVDYNNMVKHPTIANCNAFIQNYPNSSKTSTAHRYLYELYKQSSDASYKKRKYQDAIDMLSGYASKYPNSPYTSMAYSEIKQIKKRKNRNSSFFMLYSYDAESDLGITMGSINHNKMGFYTGVKMNTNMFSINKIKEDELDSEGYRATGVVKDTNLSMSMGFTFNVVYPVWFYVGAGFGYYGKYVEVESNNPYAYEDVFYAEDKDNSGMKVFPEAGVYGRLFNAVVLKYGIKYQDKGLTHQFGVGFPFWRYSY</sequence>
<dbReference type="Proteomes" id="UP000585050">
    <property type="component" value="Unassembled WGS sequence"/>
</dbReference>
<name>A0A7X8XW32_9BACT</name>
<dbReference type="InterPro" id="IPR013229">
    <property type="entry name" value="PEGA"/>
</dbReference>
<dbReference type="EMBL" id="JABAIL010000003">
    <property type="protein sequence ID" value="NLR91923.1"/>
    <property type="molecule type" value="Genomic_DNA"/>
</dbReference>
<feature type="domain" description="PEGA" evidence="2">
    <location>
        <begin position="355"/>
        <end position="416"/>
    </location>
</feature>
<feature type="domain" description="PEGA" evidence="2">
    <location>
        <begin position="215"/>
        <end position="274"/>
    </location>
</feature>
<keyword evidence="1" id="KW-0732">Signal</keyword>
<dbReference type="Gene3D" id="1.25.40.10">
    <property type="entry name" value="Tetratricopeptide repeat domain"/>
    <property type="match status" value="1"/>
</dbReference>